<keyword evidence="3" id="KW-1185">Reference proteome</keyword>
<evidence type="ECO:0000313" key="2">
    <source>
        <dbReference type="EMBL" id="KAJ3595990.1"/>
    </source>
</evidence>
<gene>
    <name evidence="2" type="ORF">NHX12_002399</name>
</gene>
<dbReference type="AlphaFoldDB" id="A0A9Q0IF88"/>
<comment type="caution">
    <text evidence="2">The sequence shown here is derived from an EMBL/GenBank/DDBJ whole genome shotgun (WGS) entry which is preliminary data.</text>
</comment>
<dbReference type="EMBL" id="JANIIK010000110">
    <property type="protein sequence ID" value="KAJ3595990.1"/>
    <property type="molecule type" value="Genomic_DNA"/>
</dbReference>
<protein>
    <submittedName>
        <fullName evidence="2">Uncharacterized protein</fullName>
    </submittedName>
</protein>
<sequence>MRDDVPTCVVAMPCAVPCVALLCTRTCSEVRGPAPGDPRPTTRARRPAPEDPRPATRARRPAPGDPHPTTRARRPAPAV</sequence>
<accession>A0A9Q0IF88</accession>
<evidence type="ECO:0000313" key="3">
    <source>
        <dbReference type="Proteomes" id="UP001148018"/>
    </source>
</evidence>
<dbReference type="Proteomes" id="UP001148018">
    <property type="component" value="Unassembled WGS sequence"/>
</dbReference>
<name>A0A9Q0IF88_9TELE</name>
<organism evidence="2 3">
    <name type="scientific">Muraenolepis orangiensis</name>
    <name type="common">Patagonian moray cod</name>
    <dbReference type="NCBI Taxonomy" id="630683"/>
    <lineage>
        <taxon>Eukaryota</taxon>
        <taxon>Metazoa</taxon>
        <taxon>Chordata</taxon>
        <taxon>Craniata</taxon>
        <taxon>Vertebrata</taxon>
        <taxon>Euteleostomi</taxon>
        <taxon>Actinopterygii</taxon>
        <taxon>Neopterygii</taxon>
        <taxon>Teleostei</taxon>
        <taxon>Neoteleostei</taxon>
        <taxon>Acanthomorphata</taxon>
        <taxon>Zeiogadaria</taxon>
        <taxon>Gadariae</taxon>
        <taxon>Gadiformes</taxon>
        <taxon>Muraenolepidoidei</taxon>
        <taxon>Muraenolepididae</taxon>
        <taxon>Muraenolepis</taxon>
    </lineage>
</organism>
<feature type="compositionally biased region" description="Basic residues" evidence="1">
    <location>
        <begin position="70"/>
        <end position="79"/>
    </location>
</feature>
<proteinExistence type="predicted"/>
<evidence type="ECO:0000256" key="1">
    <source>
        <dbReference type="SAM" id="MobiDB-lite"/>
    </source>
</evidence>
<feature type="region of interest" description="Disordered" evidence="1">
    <location>
        <begin position="28"/>
        <end position="79"/>
    </location>
</feature>
<reference evidence="2" key="1">
    <citation type="submission" date="2022-07" db="EMBL/GenBank/DDBJ databases">
        <title>Chromosome-level genome of Muraenolepis orangiensis.</title>
        <authorList>
            <person name="Kim J."/>
        </authorList>
    </citation>
    <scope>NUCLEOTIDE SEQUENCE</scope>
    <source>
        <strain evidence="2">KU_S4_2022</strain>
        <tissue evidence="2">Muscle</tissue>
    </source>
</reference>